<organism evidence="1 2">
    <name type="scientific">Aspergillus pseudoustus</name>
    <dbReference type="NCBI Taxonomy" id="1810923"/>
    <lineage>
        <taxon>Eukaryota</taxon>
        <taxon>Fungi</taxon>
        <taxon>Dikarya</taxon>
        <taxon>Ascomycota</taxon>
        <taxon>Pezizomycotina</taxon>
        <taxon>Eurotiomycetes</taxon>
        <taxon>Eurotiomycetidae</taxon>
        <taxon>Eurotiales</taxon>
        <taxon>Aspergillaceae</taxon>
        <taxon>Aspergillus</taxon>
        <taxon>Aspergillus subgen. Nidulantes</taxon>
    </lineage>
</organism>
<proteinExistence type="predicted"/>
<reference evidence="1 2" key="1">
    <citation type="submission" date="2024-07" db="EMBL/GenBank/DDBJ databases">
        <title>Section-level genome sequencing and comparative genomics of Aspergillus sections Usti and Cavernicolus.</title>
        <authorList>
            <consortium name="Lawrence Berkeley National Laboratory"/>
            <person name="Nybo J.L."/>
            <person name="Vesth T.C."/>
            <person name="Theobald S."/>
            <person name="Frisvad J.C."/>
            <person name="Larsen T.O."/>
            <person name="Kjaerboelling I."/>
            <person name="Rothschild-Mancinelli K."/>
            <person name="Lyhne E.K."/>
            <person name="Kogle M.E."/>
            <person name="Barry K."/>
            <person name="Clum A."/>
            <person name="Na H."/>
            <person name="Ledsgaard L."/>
            <person name="Lin J."/>
            <person name="Lipzen A."/>
            <person name="Kuo A."/>
            <person name="Riley R."/>
            <person name="Mondo S."/>
            <person name="Labutti K."/>
            <person name="Haridas S."/>
            <person name="Pangalinan J."/>
            <person name="Salamov A.A."/>
            <person name="Simmons B.A."/>
            <person name="Magnuson J.K."/>
            <person name="Chen J."/>
            <person name="Drula E."/>
            <person name="Henrissat B."/>
            <person name="Wiebenga A."/>
            <person name="Lubbers R.J."/>
            <person name="Gomes A.C."/>
            <person name="Makela M.R."/>
            <person name="Stajich J."/>
            <person name="Grigoriev I.V."/>
            <person name="Mortensen U.H."/>
            <person name="De Vries R.P."/>
            <person name="Baker S.E."/>
            <person name="Andersen M.R."/>
        </authorList>
    </citation>
    <scope>NUCLEOTIDE SEQUENCE [LARGE SCALE GENOMIC DNA]</scope>
    <source>
        <strain evidence="1 2">CBS 123904</strain>
    </source>
</reference>
<dbReference type="Proteomes" id="UP001610446">
    <property type="component" value="Unassembled WGS sequence"/>
</dbReference>
<comment type="caution">
    <text evidence="1">The sequence shown here is derived from an EMBL/GenBank/DDBJ whole genome shotgun (WGS) entry which is preliminary data.</text>
</comment>
<dbReference type="EMBL" id="JBFXLU010000013">
    <property type="protein sequence ID" value="KAL2854889.1"/>
    <property type="molecule type" value="Genomic_DNA"/>
</dbReference>
<evidence type="ECO:0000313" key="2">
    <source>
        <dbReference type="Proteomes" id="UP001610446"/>
    </source>
</evidence>
<keyword evidence="2" id="KW-1185">Reference proteome</keyword>
<protein>
    <recommendedName>
        <fullName evidence="3">Secreted protein</fullName>
    </recommendedName>
</protein>
<evidence type="ECO:0000313" key="1">
    <source>
        <dbReference type="EMBL" id="KAL2854889.1"/>
    </source>
</evidence>
<name>A0ABR4KRH9_9EURO</name>
<evidence type="ECO:0008006" key="3">
    <source>
        <dbReference type="Google" id="ProtNLM"/>
    </source>
</evidence>
<accession>A0ABR4KRH9</accession>
<gene>
    <name evidence="1" type="ORF">BJY01DRAFT_205031</name>
</gene>
<sequence>MDDWRFLPAFYFLLFCRRMKEDLPGFGSCGSLVDNSSYLGPEIWGFQFRWPMQQREHRGSRIVFTTILVAAMYHLHRNRLTLLATI</sequence>